<evidence type="ECO:0000256" key="1">
    <source>
        <dbReference type="ARBA" id="ARBA00023015"/>
    </source>
</evidence>
<dbReference type="PROSITE" id="PS50987">
    <property type="entry name" value="HTH_ARSR_2"/>
    <property type="match status" value="1"/>
</dbReference>
<dbReference type="PANTHER" id="PTHR43132">
    <property type="entry name" value="ARSENICAL RESISTANCE OPERON REPRESSOR ARSR-RELATED"/>
    <property type="match status" value="1"/>
</dbReference>
<dbReference type="STRING" id="341036.SAMN05660649_02708"/>
<evidence type="ECO:0000256" key="2">
    <source>
        <dbReference type="ARBA" id="ARBA00023125"/>
    </source>
</evidence>
<sequence length="97" mass="10810">MKETMNYDEPARLLKALAHPTRLCIVAGLLNDTCNVNKMKDCLALPQSTVSQQLAILRAQGIVDGVRCGTEVHYKVTNEKVKELIKVLLGDKQDIFK</sequence>
<evidence type="ECO:0000256" key="3">
    <source>
        <dbReference type="ARBA" id="ARBA00023163"/>
    </source>
</evidence>
<reference evidence="6" key="1">
    <citation type="submission" date="2016-10" db="EMBL/GenBank/DDBJ databases">
        <authorList>
            <person name="Varghese N."/>
            <person name="Submissions S."/>
        </authorList>
    </citation>
    <scope>NUCLEOTIDE SEQUENCE [LARGE SCALE GENOMIC DNA]</scope>
    <source>
        <strain evidence="6">DSM 17038</strain>
    </source>
</reference>
<dbReference type="Gene3D" id="1.10.10.10">
    <property type="entry name" value="Winged helix-like DNA-binding domain superfamily/Winged helix DNA-binding domain"/>
    <property type="match status" value="1"/>
</dbReference>
<evidence type="ECO:0000259" key="4">
    <source>
        <dbReference type="PROSITE" id="PS50987"/>
    </source>
</evidence>
<dbReference type="AlphaFoldDB" id="A0A1I2UUF1"/>
<dbReference type="EMBL" id="FOOX01000009">
    <property type="protein sequence ID" value="SFG78391.1"/>
    <property type="molecule type" value="Genomic_DNA"/>
</dbReference>
<dbReference type="GO" id="GO:0003700">
    <property type="term" value="F:DNA-binding transcription factor activity"/>
    <property type="evidence" value="ECO:0007669"/>
    <property type="project" value="InterPro"/>
</dbReference>
<dbReference type="PANTHER" id="PTHR43132:SF2">
    <property type="entry name" value="ARSENICAL RESISTANCE OPERON REPRESSOR ARSR-RELATED"/>
    <property type="match status" value="1"/>
</dbReference>
<evidence type="ECO:0000313" key="6">
    <source>
        <dbReference type="Proteomes" id="UP000199337"/>
    </source>
</evidence>
<dbReference type="InterPro" id="IPR001845">
    <property type="entry name" value="HTH_ArsR_DNA-bd_dom"/>
</dbReference>
<feature type="domain" description="HTH arsR-type" evidence="4">
    <location>
        <begin position="2"/>
        <end position="96"/>
    </location>
</feature>
<gene>
    <name evidence="5" type="ORF">SAMN05660649_02708</name>
</gene>
<dbReference type="InterPro" id="IPR036388">
    <property type="entry name" value="WH-like_DNA-bd_sf"/>
</dbReference>
<dbReference type="CDD" id="cd00090">
    <property type="entry name" value="HTH_ARSR"/>
    <property type="match status" value="1"/>
</dbReference>
<proteinExistence type="predicted"/>
<dbReference type="OrthoDB" id="9802016at2"/>
<dbReference type="SMART" id="SM00418">
    <property type="entry name" value="HTH_ARSR"/>
    <property type="match status" value="1"/>
</dbReference>
<evidence type="ECO:0000313" key="5">
    <source>
        <dbReference type="EMBL" id="SFG78391.1"/>
    </source>
</evidence>
<dbReference type="Pfam" id="PF01022">
    <property type="entry name" value="HTH_5"/>
    <property type="match status" value="1"/>
</dbReference>
<dbReference type="InterPro" id="IPR011991">
    <property type="entry name" value="ArsR-like_HTH"/>
</dbReference>
<dbReference type="Proteomes" id="UP000199337">
    <property type="component" value="Unassembled WGS sequence"/>
</dbReference>
<dbReference type="InterPro" id="IPR051011">
    <property type="entry name" value="Metal_resp_trans_reg"/>
</dbReference>
<dbReference type="SUPFAM" id="SSF46785">
    <property type="entry name" value="Winged helix' DNA-binding domain"/>
    <property type="match status" value="1"/>
</dbReference>
<dbReference type="InterPro" id="IPR036390">
    <property type="entry name" value="WH_DNA-bd_sf"/>
</dbReference>
<protein>
    <submittedName>
        <fullName evidence="5">Transcriptional regulator, ArsR family</fullName>
    </submittedName>
</protein>
<dbReference type="GO" id="GO:0003677">
    <property type="term" value="F:DNA binding"/>
    <property type="evidence" value="ECO:0007669"/>
    <property type="project" value="UniProtKB-KW"/>
</dbReference>
<keyword evidence="3" id="KW-0804">Transcription</keyword>
<dbReference type="PRINTS" id="PR00778">
    <property type="entry name" value="HTHARSR"/>
</dbReference>
<keyword evidence="6" id="KW-1185">Reference proteome</keyword>
<organism evidence="5 6">
    <name type="scientific">Desulfotruncus arcticus DSM 17038</name>
    <dbReference type="NCBI Taxonomy" id="1121424"/>
    <lineage>
        <taxon>Bacteria</taxon>
        <taxon>Bacillati</taxon>
        <taxon>Bacillota</taxon>
        <taxon>Clostridia</taxon>
        <taxon>Eubacteriales</taxon>
        <taxon>Desulfallaceae</taxon>
        <taxon>Desulfotruncus</taxon>
    </lineage>
</organism>
<dbReference type="RefSeq" id="WP_092471912.1">
    <property type="nucleotide sequence ID" value="NZ_FOOX01000009.1"/>
</dbReference>
<keyword evidence="2" id="KW-0238">DNA-binding</keyword>
<keyword evidence="1" id="KW-0805">Transcription regulation</keyword>
<name>A0A1I2UUF1_9FIRM</name>
<dbReference type="NCBIfam" id="NF033788">
    <property type="entry name" value="HTH_metalloreg"/>
    <property type="match status" value="1"/>
</dbReference>
<accession>A0A1I2UUF1</accession>